<proteinExistence type="predicted"/>
<dbReference type="Gramene" id="TuG1812G0200003672.01.T01">
    <property type="protein sequence ID" value="TuG1812G0200003672.01.T01"/>
    <property type="gene ID" value="TuG1812G0200003672.01"/>
</dbReference>
<dbReference type="AlphaFoldDB" id="A0A8R7PH15"/>
<reference evidence="3" key="1">
    <citation type="journal article" date="2013" name="Nature">
        <title>Draft genome of the wheat A-genome progenitor Triticum urartu.</title>
        <authorList>
            <person name="Ling H.Q."/>
            <person name="Zhao S."/>
            <person name="Liu D."/>
            <person name="Wang J."/>
            <person name="Sun H."/>
            <person name="Zhang C."/>
            <person name="Fan H."/>
            <person name="Li D."/>
            <person name="Dong L."/>
            <person name="Tao Y."/>
            <person name="Gao C."/>
            <person name="Wu H."/>
            <person name="Li Y."/>
            <person name="Cui Y."/>
            <person name="Guo X."/>
            <person name="Zheng S."/>
            <person name="Wang B."/>
            <person name="Yu K."/>
            <person name="Liang Q."/>
            <person name="Yang W."/>
            <person name="Lou X."/>
            <person name="Chen J."/>
            <person name="Feng M."/>
            <person name="Jian J."/>
            <person name="Zhang X."/>
            <person name="Luo G."/>
            <person name="Jiang Y."/>
            <person name="Liu J."/>
            <person name="Wang Z."/>
            <person name="Sha Y."/>
            <person name="Zhang B."/>
            <person name="Wu H."/>
            <person name="Tang D."/>
            <person name="Shen Q."/>
            <person name="Xue P."/>
            <person name="Zou S."/>
            <person name="Wang X."/>
            <person name="Liu X."/>
            <person name="Wang F."/>
            <person name="Yang Y."/>
            <person name="An X."/>
            <person name="Dong Z."/>
            <person name="Zhang K."/>
            <person name="Zhang X."/>
            <person name="Luo M.C."/>
            <person name="Dvorak J."/>
            <person name="Tong Y."/>
            <person name="Wang J."/>
            <person name="Yang H."/>
            <person name="Li Z."/>
            <person name="Wang D."/>
            <person name="Zhang A."/>
            <person name="Wang J."/>
        </authorList>
    </citation>
    <scope>NUCLEOTIDE SEQUENCE</scope>
    <source>
        <strain evidence="3">cv. G1812</strain>
    </source>
</reference>
<accession>A0A8R7PH15</accession>
<dbReference type="Proteomes" id="UP000015106">
    <property type="component" value="Chromosome 2"/>
</dbReference>
<keyword evidence="3" id="KW-1185">Reference proteome</keyword>
<evidence type="ECO:0000313" key="3">
    <source>
        <dbReference type="Proteomes" id="UP000015106"/>
    </source>
</evidence>
<protein>
    <submittedName>
        <fullName evidence="2">Uncharacterized protein</fullName>
    </submittedName>
</protein>
<reference evidence="2" key="2">
    <citation type="submission" date="2018-03" db="EMBL/GenBank/DDBJ databases">
        <title>The Triticum urartu genome reveals the dynamic nature of wheat genome evolution.</title>
        <authorList>
            <person name="Ling H."/>
            <person name="Ma B."/>
            <person name="Shi X."/>
            <person name="Liu H."/>
            <person name="Dong L."/>
            <person name="Sun H."/>
            <person name="Cao Y."/>
            <person name="Gao Q."/>
            <person name="Zheng S."/>
            <person name="Li Y."/>
            <person name="Yu Y."/>
            <person name="Du H."/>
            <person name="Qi M."/>
            <person name="Li Y."/>
            <person name="Yu H."/>
            <person name="Cui Y."/>
            <person name="Wang N."/>
            <person name="Chen C."/>
            <person name="Wu H."/>
            <person name="Zhao Y."/>
            <person name="Zhang J."/>
            <person name="Li Y."/>
            <person name="Zhou W."/>
            <person name="Zhang B."/>
            <person name="Hu W."/>
            <person name="Eijk M."/>
            <person name="Tang J."/>
            <person name="Witsenboer H."/>
            <person name="Zhao S."/>
            <person name="Li Z."/>
            <person name="Zhang A."/>
            <person name="Wang D."/>
            <person name="Liang C."/>
        </authorList>
    </citation>
    <scope>NUCLEOTIDE SEQUENCE [LARGE SCALE GENOMIC DNA]</scope>
    <source>
        <strain evidence="2">cv. G1812</strain>
    </source>
</reference>
<organism evidence="2 3">
    <name type="scientific">Triticum urartu</name>
    <name type="common">Red wild einkorn</name>
    <name type="synonym">Crithodium urartu</name>
    <dbReference type="NCBI Taxonomy" id="4572"/>
    <lineage>
        <taxon>Eukaryota</taxon>
        <taxon>Viridiplantae</taxon>
        <taxon>Streptophyta</taxon>
        <taxon>Embryophyta</taxon>
        <taxon>Tracheophyta</taxon>
        <taxon>Spermatophyta</taxon>
        <taxon>Magnoliopsida</taxon>
        <taxon>Liliopsida</taxon>
        <taxon>Poales</taxon>
        <taxon>Poaceae</taxon>
        <taxon>BOP clade</taxon>
        <taxon>Pooideae</taxon>
        <taxon>Triticodae</taxon>
        <taxon>Triticeae</taxon>
        <taxon>Triticinae</taxon>
        <taxon>Triticum</taxon>
    </lineage>
</organism>
<evidence type="ECO:0000313" key="2">
    <source>
        <dbReference type="EnsemblPlants" id="TuG1812G0200003672.01.T01"/>
    </source>
</evidence>
<sequence length="48" mass="5195">MVAAVALHEWMRRRCGGFQVALEAAAVQEEDWEEGDTDKGASKACAIS</sequence>
<evidence type="ECO:0000256" key="1">
    <source>
        <dbReference type="SAM" id="MobiDB-lite"/>
    </source>
</evidence>
<name>A0A8R7PH15_TRIUA</name>
<reference evidence="2" key="3">
    <citation type="submission" date="2022-06" db="UniProtKB">
        <authorList>
            <consortium name="EnsemblPlants"/>
        </authorList>
    </citation>
    <scope>IDENTIFICATION</scope>
</reference>
<dbReference type="EnsemblPlants" id="TuG1812G0200003672.01.T01">
    <property type="protein sequence ID" value="TuG1812G0200003672.01.T01"/>
    <property type="gene ID" value="TuG1812G0200003672.01"/>
</dbReference>
<feature type="region of interest" description="Disordered" evidence="1">
    <location>
        <begin position="29"/>
        <end position="48"/>
    </location>
</feature>